<evidence type="ECO:0000256" key="2">
    <source>
        <dbReference type="ARBA" id="ARBA00022737"/>
    </source>
</evidence>
<organism evidence="3 4">
    <name type="scientific">Chitinophaga pinensis (strain ATCC 43595 / DSM 2588 / LMG 13176 / NBRC 15968 / NCIMB 11800 / UQM 2034)</name>
    <dbReference type="NCBI Taxonomy" id="485918"/>
    <lineage>
        <taxon>Bacteria</taxon>
        <taxon>Pseudomonadati</taxon>
        <taxon>Bacteroidota</taxon>
        <taxon>Chitinophagia</taxon>
        <taxon>Chitinophagales</taxon>
        <taxon>Chitinophagaceae</taxon>
        <taxon>Chitinophaga</taxon>
    </lineage>
</organism>
<dbReference type="PROSITE" id="PS51450">
    <property type="entry name" value="LRR"/>
    <property type="match status" value="1"/>
</dbReference>
<dbReference type="RefSeq" id="WP_012792234.1">
    <property type="nucleotide sequence ID" value="NC_013132.1"/>
</dbReference>
<dbReference type="SMART" id="SM00369">
    <property type="entry name" value="LRR_TYP"/>
    <property type="match status" value="4"/>
</dbReference>
<dbReference type="InterPro" id="IPR032675">
    <property type="entry name" value="LRR_dom_sf"/>
</dbReference>
<gene>
    <name evidence="3" type="ordered locus">Cpin_4625</name>
</gene>
<dbReference type="KEGG" id="cpi:Cpin_4625"/>
<dbReference type="Pfam" id="PF00560">
    <property type="entry name" value="LRR_1"/>
    <property type="match status" value="1"/>
</dbReference>
<dbReference type="PANTHER" id="PTHR45752">
    <property type="entry name" value="LEUCINE-RICH REPEAT-CONTAINING"/>
    <property type="match status" value="1"/>
</dbReference>
<sequence length="569" mass="65235">MPVLLTKEAIHQQFDMKLYDPISRLDHNRIIYFDGDTTINGNLSSDWATTILETLNEDTDLGNVLIMVNGNLTVKGNINIGDYHPLLLVLGDVHCDVLKSGDDTIHIAGDAHIRYAFFGNYNDGSIRIEGTTYVPYVLNSDHDSSINPRGAILINTYSDHNDFFEYDYTQEVLPQVMVPATFNEHNEFDEWQFIALVKAGQSPFVEGAKPTRLVHQEELEKLIAGNIDEIVELDLSEKKMKVFPTAITKLRHLKKLILSKNNISEIPAAIGELQQLEELYMYNSGIKTIHEAIGQLKQLRVLDLGGNYDLDAYPDAIGALSNLQVLKNDYMAIPLPDSLASLEKLEELSMYGCYNHVNAPAPFPEVITRLKNLKRFDFRENNIQELPSGLLNVQTLEEFQWTGSRTHSPNFPNFTGFKQLKKLVISKKFLGWKAEVFDITTLEHLAIDRNKEEKEFITQDTLDLMNEMAADENEDFREHLEWIKQVKQPESGGRFSYILHEGMKPEDLQDIHKLQRLKYLDLSFNGLAWLPETFFELQHLEHLNLKYNNFPDEVKERINTTFSGTTINW</sequence>
<evidence type="ECO:0000256" key="1">
    <source>
        <dbReference type="ARBA" id="ARBA00022614"/>
    </source>
</evidence>
<dbReference type="OrthoDB" id="620967at2"/>
<name>A0A979G795_CHIPD</name>
<dbReference type="PANTHER" id="PTHR45752:SF195">
    <property type="entry name" value="LEUCINE-RICH REPEAT (LRR) FAMILY PROTEIN-RELATED"/>
    <property type="match status" value="1"/>
</dbReference>
<dbReference type="EMBL" id="CP001699">
    <property type="protein sequence ID" value="ACU62066.1"/>
    <property type="molecule type" value="Genomic_DNA"/>
</dbReference>
<dbReference type="InterPro" id="IPR001611">
    <property type="entry name" value="Leu-rich_rpt"/>
</dbReference>
<evidence type="ECO:0000313" key="3">
    <source>
        <dbReference type="EMBL" id="ACU62066.1"/>
    </source>
</evidence>
<keyword evidence="2" id="KW-0677">Repeat</keyword>
<dbReference type="InterPro" id="IPR050715">
    <property type="entry name" value="LRR-SigEffector_domain"/>
</dbReference>
<dbReference type="Proteomes" id="UP000002215">
    <property type="component" value="Chromosome"/>
</dbReference>
<proteinExistence type="predicted"/>
<accession>A0A979G795</accession>
<dbReference type="Pfam" id="PF13855">
    <property type="entry name" value="LRR_8"/>
    <property type="match status" value="1"/>
</dbReference>
<evidence type="ECO:0000313" key="4">
    <source>
        <dbReference type="Proteomes" id="UP000002215"/>
    </source>
</evidence>
<reference evidence="3 4" key="2">
    <citation type="journal article" date="2010" name="Stand. Genomic Sci.">
        <title>Complete genome sequence of Chitinophaga pinensis type strain (UQM 2034).</title>
        <authorList>
            <person name="Glavina Del Rio T."/>
            <person name="Abt B."/>
            <person name="Spring S."/>
            <person name="Lapidus A."/>
            <person name="Nolan M."/>
            <person name="Tice H."/>
            <person name="Copeland A."/>
            <person name="Cheng J.F."/>
            <person name="Chen F."/>
            <person name="Bruce D."/>
            <person name="Goodwin L."/>
            <person name="Pitluck S."/>
            <person name="Ivanova N."/>
            <person name="Mavromatis K."/>
            <person name="Mikhailova N."/>
            <person name="Pati A."/>
            <person name="Chen A."/>
            <person name="Palaniappan K."/>
            <person name="Land M."/>
            <person name="Hauser L."/>
            <person name="Chang Y.J."/>
            <person name="Jeffries C.D."/>
            <person name="Chain P."/>
            <person name="Saunders E."/>
            <person name="Detter J.C."/>
            <person name="Brettin T."/>
            <person name="Rohde M."/>
            <person name="Goker M."/>
            <person name="Bristow J."/>
            <person name="Eisen J.A."/>
            <person name="Markowitz V."/>
            <person name="Hugenholtz P."/>
            <person name="Kyrpides N.C."/>
            <person name="Klenk H.P."/>
            <person name="Lucas S."/>
        </authorList>
    </citation>
    <scope>NUCLEOTIDE SEQUENCE [LARGE SCALE GENOMIC DNA]</scope>
    <source>
        <strain evidence="4">ATCC 43595 / DSM 2588 / LMG 13176 / NBRC 15968 / NCIMB 11800 / UQM 2034</strain>
    </source>
</reference>
<dbReference type="InterPro" id="IPR003591">
    <property type="entry name" value="Leu-rich_rpt_typical-subtyp"/>
</dbReference>
<dbReference type="Pfam" id="PF13516">
    <property type="entry name" value="LRR_6"/>
    <property type="match status" value="1"/>
</dbReference>
<dbReference type="AlphaFoldDB" id="A0A979G795"/>
<dbReference type="Gene3D" id="3.80.10.10">
    <property type="entry name" value="Ribonuclease Inhibitor"/>
    <property type="match status" value="2"/>
</dbReference>
<reference evidence="4" key="1">
    <citation type="submission" date="2009-08" db="EMBL/GenBank/DDBJ databases">
        <title>The complete genome of Chitinophaga pinensis DSM 2588.</title>
        <authorList>
            <consortium name="US DOE Joint Genome Institute (JGI-PGF)"/>
            <person name="Lucas S."/>
            <person name="Copeland A."/>
            <person name="Lapidus A."/>
            <person name="Glavina del Rio T."/>
            <person name="Dalin E."/>
            <person name="Tice H."/>
            <person name="Bruce D."/>
            <person name="Goodwin L."/>
            <person name="Pitluck S."/>
            <person name="Kyrpides N."/>
            <person name="Mavromatis K."/>
            <person name="Ivanova N."/>
            <person name="Mikhailova N."/>
            <person name="Sims D."/>
            <person name="Meinche L."/>
            <person name="Brettin T."/>
            <person name="Detter J.C."/>
            <person name="Han C."/>
            <person name="Larimer F."/>
            <person name="Land M."/>
            <person name="Hauser L."/>
            <person name="Markowitz V."/>
            <person name="Cheng J.-F."/>
            <person name="Hugenholtz P."/>
            <person name="Woyke T."/>
            <person name="Wu D."/>
            <person name="Spring S."/>
            <person name="Klenk H.-P."/>
            <person name="Eisen J.A."/>
        </authorList>
    </citation>
    <scope>NUCLEOTIDE SEQUENCE [LARGE SCALE GENOMIC DNA]</scope>
    <source>
        <strain evidence="4">ATCC 43595 / DSM 2588 / LMG 13176 / NBRC 15968 / NCIMB 11800 / UQM 2034</strain>
    </source>
</reference>
<dbReference type="SUPFAM" id="SSF52058">
    <property type="entry name" value="L domain-like"/>
    <property type="match status" value="1"/>
</dbReference>
<protein>
    <submittedName>
        <fullName evidence="3">Leucine-rich repeat protein</fullName>
    </submittedName>
</protein>
<keyword evidence="1" id="KW-0433">Leucine-rich repeat</keyword>